<evidence type="ECO:0008006" key="4">
    <source>
        <dbReference type="Google" id="ProtNLM"/>
    </source>
</evidence>
<protein>
    <recommendedName>
        <fullName evidence="4">Cell surface protein SprA</fullName>
    </recommendedName>
</protein>
<sequence length="2175" mass="241317">MIQQTRAFKKRVAWSLLICMIMETMVYPTSAYALTSGPSQPEFQKFTPVATTNMVNPFTGDFQYNLPVLNVPGADGGGYALSLSYDANPAMGMESSWVGHNWTLNPGALSRSKKGLPDDYKGEVTEYNQIKPTWTFTRTDGAGVSVNISKDNESKNGSSGNGSFGLGVSYNVMNSFNNISGYSQVHSIGLGGSFNVKDAPLTAGVGASFNISGRDVTFDASVSIGLRLNKKIKEGKRAAFQKEVKEFGKSFLKQAVGTPKLTVSMSGIFAHTGASVAASVKPHRGLNLTFGGTAKLLLGPVTASYNRIQNFNLQASQPQVDYQAYGYMYNPNKTDHVNHDIDGDHVMSDFGIEKNSTYSPRDKIIGIPYNNADYFNAIGEGLAGTYRLHHNKVGHYYPDFLAGGMTKDPTIVPSINGGGGFVLNDKGDAGLGLTLGATFQFINKSTIDSKRWLLRDETGHLDPDHDSKVDFYEFDGSLPFFRAKNDMGGALLYAELNNTDIFPNPDDLQNIVKDFRGGFFGKIKSGSTQIDGGTDMNVPNISKYIAQERYTGASSSGGPNDDYYKGQASYMEYVRNVDLHDTINGGIDKTKAFEKSDRILKFIDEVPASPSGTKIDQNGSVANLTLKEHIAQIKVWNPDGNQYTYGLPVYVRDEASFSYGVDITGEAHWGNGADAGLGKKIDPAHATGAQEERKGTIAYPDVAEEGDLEIKLGQELKEWYANTYLMTQITTPDYVDLKGDGPTTDDFGGYTAFDYRRWTRGQNVATEAYNNWYRFRTPYTGLDYQKNEQAKKGDDMGTVSSGLRENYYLNAVETKSHIAIFITNKTDASKDFAHLDPLLAVDEYDGSGDIRYDGLGQVFETPADAGAGTNNAGVTDFPANNGTEFTLPKNALNEKDSKGGDQDVEKLEKIILFAKSDLSKPLVTTHFDYDYSSWTNVFNNYFGRAWENPVLDENGMNNSGKLTLKKVWFEYQGVKSYKVSPYQFEYEYKKATDFDAVIQSRYPHLFGATGDWPSYNAGAETPNFSPEAMGRWGNWAYDGENRRLADKHWLYQGNYTQPKDYDPAAWMLKQIKLPSGGEILVQYEEKTYHKVQDQKALGMISLKPIVSYDDDNVPDASAPGEEQRNKFYLNLEEMGIAGDIEKKKFLVDVLRHMYMKKKDVAKTTDPANANYYRYEPQNVQETAQENRVYFKFKYRLDNDDVESEEYISGYAIIRSVGVDADGVYLSIGNPMNNGWFADRKDIPRQLCYDYIQYVSHKNTGFEYQDSPIPSTATFNYYAFKNNVEGSGNPSADLGAQAQFDRMDQNFAAKSLPEYVDACKYLNYEASYIRVPLVNPKRGGGVRVKRVLMYDEGMESGDAQLFGTEYDYVREDGTCSGVATNEPMEGREENALIHYEKRNSQDFFSKIFAGRDREEGEMPYGEFMLPPPAVNYSRIVMSNINLSGDHTASKQSGGFTVKEYFTHDYYPTKMYFDANKDDYGILNGSSSVEQTNLGGGQPHDYDKRRNYRRGTAIPLSLGIFNYNLDYRWLAQSFLFIQTNMNGQVRAESTYGGTYDRLYFSNRDLYFSSSSNPNISLTSRVAYDYYQPGEKVPTLSYDAQLGEYKMKERHLGLEDDITMTAQAVYDQSIRSSMDLGLLVTYFGAFKVSPQFGFNFTFGEKGMARHMTTRSLYFPAIVKSVETTMNNASSVVEHLAFSELTGSPILSKTTDGYDRTIVADYSDPANPQTVLHSGEVYNWNLPAAWFYPSMGQKALDPTNTNQLTGTVGSVTSYGEEGNPLAHASGVNGWAAAPKNVLGAKAMTLRKGDWFDDGSVSGVEDPIIREYVLDPTTTTQEISSYATTLNELYRVDKTYIYDPTTEASSANDKGALSWGEKGQKAYNSGFFDHFAMFDWGGTNSDWTVISEVSKYSPNGSSLEERNVIADIPSAAKYGYNKFLNTALAQNGEYNTIGFESFEDETFQGQFSATPSLKTSGHAGENGLKLGTTPTVIIDNLVVSNRVLDPMLGNGFMVRLWAKNELVGRNSKVLFGKNNHLNVQLVNSGTTIATASNEKKIAQVGEWVLLEFKFDVATHLAGITAGTTCALQLGVTGVDFDNNALSSIDIDDVRIQPTNSEMTTNVYSPKSFQLIASFGSEHFGSFYQYNDEGGLVRTLIETEQGTKTIQENQGHTPATYQVTK</sequence>
<evidence type="ECO:0000313" key="2">
    <source>
        <dbReference type="EMBL" id="BDS10487.1"/>
    </source>
</evidence>
<gene>
    <name evidence="2" type="ORF">AsAng_0011950</name>
</gene>
<organism evidence="2 3">
    <name type="scientific">Aureispira anguillae</name>
    <dbReference type="NCBI Taxonomy" id="2864201"/>
    <lineage>
        <taxon>Bacteria</taxon>
        <taxon>Pseudomonadati</taxon>
        <taxon>Bacteroidota</taxon>
        <taxon>Saprospiria</taxon>
        <taxon>Saprospirales</taxon>
        <taxon>Saprospiraceae</taxon>
        <taxon>Aureispira</taxon>
    </lineage>
</organism>
<accession>A0A915YCC8</accession>
<dbReference type="Proteomes" id="UP001060919">
    <property type="component" value="Chromosome"/>
</dbReference>
<name>A0A915YCC8_9BACT</name>
<feature type="signal peptide" evidence="1">
    <location>
        <begin position="1"/>
        <end position="33"/>
    </location>
</feature>
<keyword evidence="3" id="KW-1185">Reference proteome</keyword>
<feature type="chain" id="PRO_5037035449" description="Cell surface protein SprA" evidence="1">
    <location>
        <begin position="34"/>
        <end position="2175"/>
    </location>
</feature>
<dbReference type="RefSeq" id="WP_264791794.1">
    <property type="nucleotide sequence ID" value="NZ_AP026867.1"/>
</dbReference>
<dbReference type="KEGG" id="aup:AsAng_0011950"/>
<keyword evidence="1" id="KW-0732">Signal</keyword>
<proteinExistence type="predicted"/>
<reference evidence="2" key="1">
    <citation type="submission" date="2022-09" db="EMBL/GenBank/DDBJ databases">
        <title>Aureispira anguillicida sp. nov., isolated from Leptocephalus of Japanese eel Anguilla japonica.</title>
        <authorList>
            <person name="Yuasa K."/>
            <person name="Mekata T."/>
            <person name="Ikunari K."/>
        </authorList>
    </citation>
    <scope>NUCLEOTIDE SEQUENCE</scope>
    <source>
        <strain evidence="2">EL160426</strain>
    </source>
</reference>
<dbReference type="EMBL" id="AP026867">
    <property type="protein sequence ID" value="BDS10487.1"/>
    <property type="molecule type" value="Genomic_DNA"/>
</dbReference>
<evidence type="ECO:0000313" key="3">
    <source>
        <dbReference type="Proteomes" id="UP001060919"/>
    </source>
</evidence>
<evidence type="ECO:0000256" key="1">
    <source>
        <dbReference type="SAM" id="SignalP"/>
    </source>
</evidence>